<dbReference type="EMBL" id="CM017648">
    <property type="protein sequence ID" value="TYJ01238.1"/>
    <property type="molecule type" value="Genomic_DNA"/>
</dbReference>
<evidence type="ECO:0000313" key="2">
    <source>
        <dbReference type="EMBL" id="TYJ01238.1"/>
    </source>
</evidence>
<evidence type="ECO:0000256" key="1">
    <source>
        <dbReference type="SAM" id="Coils"/>
    </source>
</evidence>
<gene>
    <name evidence="2" type="ORF">E1A91_A13G139600v1</name>
</gene>
<name>A0A5D2WHW2_GOSMU</name>
<sequence>MLGFWRNKWKLKRRRTRKKLSHLEDENHVLRQKALTPSPKSNRSNFLKSFSDIFQSTLLRTSTSFGGVRLIYLLSRYIKDSLTHTKPDSFLLFL</sequence>
<dbReference type="Proteomes" id="UP000323597">
    <property type="component" value="Chromosome A13"/>
</dbReference>
<evidence type="ECO:0000313" key="3">
    <source>
        <dbReference type="Proteomes" id="UP000323597"/>
    </source>
</evidence>
<proteinExistence type="predicted"/>
<protein>
    <submittedName>
        <fullName evidence="2">Uncharacterized protein</fullName>
    </submittedName>
</protein>
<dbReference type="AlphaFoldDB" id="A0A5D2WHW2"/>
<feature type="coiled-coil region" evidence="1">
    <location>
        <begin position="6"/>
        <end position="33"/>
    </location>
</feature>
<organism evidence="2 3">
    <name type="scientific">Gossypium mustelinum</name>
    <name type="common">Cotton</name>
    <name type="synonym">Gossypium caicoense</name>
    <dbReference type="NCBI Taxonomy" id="34275"/>
    <lineage>
        <taxon>Eukaryota</taxon>
        <taxon>Viridiplantae</taxon>
        <taxon>Streptophyta</taxon>
        <taxon>Embryophyta</taxon>
        <taxon>Tracheophyta</taxon>
        <taxon>Spermatophyta</taxon>
        <taxon>Magnoliopsida</taxon>
        <taxon>eudicotyledons</taxon>
        <taxon>Gunneridae</taxon>
        <taxon>Pentapetalae</taxon>
        <taxon>rosids</taxon>
        <taxon>malvids</taxon>
        <taxon>Malvales</taxon>
        <taxon>Malvaceae</taxon>
        <taxon>Malvoideae</taxon>
        <taxon>Gossypium</taxon>
    </lineage>
</organism>
<accession>A0A5D2WHW2</accession>
<reference evidence="2 3" key="1">
    <citation type="submission" date="2019-07" db="EMBL/GenBank/DDBJ databases">
        <title>WGS assembly of Gossypium mustelinum.</title>
        <authorList>
            <person name="Chen Z.J."/>
            <person name="Sreedasyam A."/>
            <person name="Ando A."/>
            <person name="Song Q."/>
            <person name="De L."/>
            <person name="Hulse-Kemp A."/>
            <person name="Ding M."/>
            <person name="Ye W."/>
            <person name="Kirkbride R."/>
            <person name="Jenkins J."/>
            <person name="Plott C."/>
            <person name="Lovell J."/>
            <person name="Lin Y.-M."/>
            <person name="Vaughn R."/>
            <person name="Liu B."/>
            <person name="Li W."/>
            <person name="Simpson S."/>
            <person name="Scheffler B."/>
            <person name="Saski C."/>
            <person name="Grover C."/>
            <person name="Hu G."/>
            <person name="Conover J."/>
            <person name="Carlson J."/>
            <person name="Shu S."/>
            <person name="Boston L."/>
            <person name="Williams M."/>
            <person name="Peterson D."/>
            <person name="Mcgee K."/>
            <person name="Jones D."/>
            <person name="Wendel J."/>
            <person name="Stelly D."/>
            <person name="Grimwood J."/>
            <person name="Schmutz J."/>
        </authorList>
    </citation>
    <scope>NUCLEOTIDE SEQUENCE [LARGE SCALE GENOMIC DNA]</scope>
    <source>
        <strain evidence="2">1408120.09</strain>
    </source>
</reference>
<keyword evidence="1" id="KW-0175">Coiled coil</keyword>
<keyword evidence="3" id="KW-1185">Reference proteome</keyword>